<dbReference type="GO" id="GO:0000976">
    <property type="term" value="F:transcription cis-regulatory region binding"/>
    <property type="evidence" value="ECO:0007669"/>
    <property type="project" value="TreeGrafter"/>
</dbReference>
<dbReference type="PROSITE" id="PS01081">
    <property type="entry name" value="HTH_TETR_1"/>
    <property type="match status" value="1"/>
</dbReference>
<dbReference type="GO" id="GO:0003700">
    <property type="term" value="F:DNA-binding transcription factor activity"/>
    <property type="evidence" value="ECO:0007669"/>
    <property type="project" value="TreeGrafter"/>
</dbReference>
<keyword evidence="1" id="KW-0805">Transcription regulation</keyword>
<dbReference type="EMBL" id="JACHJO010000005">
    <property type="protein sequence ID" value="MBB6119823.1"/>
    <property type="molecule type" value="Genomic_DNA"/>
</dbReference>
<dbReference type="PANTHER" id="PTHR30055">
    <property type="entry name" value="HTH-TYPE TRANSCRIPTIONAL REGULATOR RUTR"/>
    <property type="match status" value="1"/>
</dbReference>
<dbReference type="SUPFAM" id="SSF46689">
    <property type="entry name" value="Homeodomain-like"/>
    <property type="match status" value="1"/>
</dbReference>
<evidence type="ECO:0000256" key="2">
    <source>
        <dbReference type="ARBA" id="ARBA00023125"/>
    </source>
</evidence>
<dbReference type="Proteomes" id="UP000536604">
    <property type="component" value="Unassembled WGS sequence"/>
</dbReference>
<dbReference type="InterPro" id="IPR009057">
    <property type="entry name" value="Homeodomain-like_sf"/>
</dbReference>
<name>A0A841IME1_9ACTN</name>
<evidence type="ECO:0000259" key="5">
    <source>
        <dbReference type="PROSITE" id="PS50977"/>
    </source>
</evidence>
<keyword evidence="7" id="KW-1185">Reference proteome</keyword>
<sequence length="197" mass="21763">MDRTPGLRERKKEQTRRAVHEAALRLAVERGFDNVTVDAIAEAADISRRTFSNYFAGKEDAVLYAGEQRIADLVGALHDRPADEPAWTALRAAARALYGAESPSSDREWAQRTRMVHQHPSLLARQLANQHTLSRDLEAAVKGRALPAGTSRPALLVAAFLSGLRIALSEWTEAQDDRLLIDVVEEALDEVEKPFGT</sequence>
<organism evidence="6 7">
    <name type="scientific">Nocardiopsis algeriensis</name>
    <dbReference type="NCBI Taxonomy" id="1478215"/>
    <lineage>
        <taxon>Bacteria</taxon>
        <taxon>Bacillati</taxon>
        <taxon>Actinomycetota</taxon>
        <taxon>Actinomycetes</taxon>
        <taxon>Streptosporangiales</taxon>
        <taxon>Nocardiopsidaceae</taxon>
        <taxon>Nocardiopsis</taxon>
    </lineage>
</organism>
<dbReference type="InterPro" id="IPR001647">
    <property type="entry name" value="HTH_TetR"/>
</dbReference>
<evidence type="ECO:0000256" key="1">
    <source>
        <dbReference type="ARBA" id="ARBA00023015"/>
    </source>
</evidence>
<dbReference type="Pfam" id="PF00440">
    <property type="entry name" value="TetR_N"/>
    <property type="match status" value="1"/>
</dbReference>
<feature type="domain" description="HTH tetR-type" evidence="5">
    <location>
        <begin position="13"/>
        <end position="73"/>
    </location>
</feature>
<dbReference type="AlphaFoldDB" id="A0A841IME1"/>
<proteinExistence type="predicted"/>
<dbReference type="InterPro" id="IPR041347">
    <property type="entry name" value="MftR_C"/>
</dbReference>
<dbReference type="Pfam" id="PF17754">
    <property type="entry name" value="TetR_C_14"/>
    <property type="match status" value="1"/>
</dbReference>
<evidence type="ECO:0000256" key="3">
    <source>
        <dbReference type="ARBA" id="ARBA00023163"/>
    </source>
</evidence>
<dbReference type="PROSITE" id="PS50977">
    <property type="entry name" value="HTH_TETR_2"/>
    <property type="match status" value="1"/>
</dbReference>
<protein>
    <submittedName>
        <fullName evidence="6">AcrR family transcriptional regulator</fullName>
    </submittedName>
</protein>
<dbReference type="RefSeq" id="WP_184290319.1">
    <property type="nucleotide sequence ID" value="NZ_JACHJO010000005.1"/>
</dbReference>
<evidence type="ECO:0000313" key="6">
    <source>
        <dbReference type="EMBL" id="MBB6119823.1"/>
    </source>
</evidence>
<dbReference type="PANTHER" id="PTHR30055:SF238">
    <property type="entry name" value="MYCOFACTOCIN BIOSYNTHESIS TRANSCRIPTIONAL REGULATOR MFTR-RELATED"/>
    <property type="match status" value="1"/>
</dbReference>
<accession>A0A841IME1</accession>
<dbReference type="InterPro" id="IPR050109">
    <property type="entry name" value="HTH-type_TetR-like_transc_reg"/>
</dbReference>
<dbReference type="InterPro" id="IPR023772">
    <property type="entry name" value="DNA-bd_HTH_TetR-type_CS"/>
</dbReference>
<gene>
    <name evidence="6" type="ORF">FHS13_001774</name>
</gene>
<keyword evidence="3" id="KW-0804">Transcription</keyword>
<evidence type="ECO:0000256" key="4">
    <source>
        <dbReference type="PROSITE-ProRule" id="PRU00335"/>
    </source>
</evidence>
<dbReference type="Gene3D" id="1.10.10.60">
    <property type="entry name" value="Homeodomain-like"/>
    <property type="match status" value="1"/>
</dbReference>
<comment type="caution">
    <text evidence="6">The sequence shown here is derived from an EMBL/GenBank/DDBJ whole genome shotgun (WGS) entry which is preliminary data.</text>
</comment>
<keyword evidence="2 4" id="KW-0238">DNA-binding</keyword>
<evidence type="ECO:0000313" key="7">
    <source>
        <dbReference type="Proteomes" id="UP000536604"/>
    </source>
</evidence>
<reference evidence="6 7" key="1">
    <citation type="submission" date="2020-08" db="EMBL/GenBank/DDBJ databases">
        <title>Genomic Encyclopedia of Type Strains, Phase III (KMG-III): the genomes of soil and plant-associated and newly described type strains.</title>
        <authorList>
            <person name="Whitman W."/>
        </authorList>
    </citation>
    <scope>NUCLEOTIDE SEQUENCE [LARGE SCALE GENOMIC DNA]</scope>
    <source>
        <strain evidence="6 7">CECT 8712</strain>
    </source>
</reference>
<feature type="DNA-binding region" description="H-T-H motif" evidence="4">
    <location>
        <begin position="36"/>
        <end position="55"/>
    </location>
</feature>
<dbReference type="Gene3D" id="1.10.357.10">
    <property type="entry name" value="Tetracycline Repressor, domain 2"/>
    <property type="match status" value="1"/>
</dbReference>